<dbReference type="PANTHER" id="PTHR24321">
    <property type="entry name" value="DEHYDROGENASES, SHORT CHAIN"/>
    <property type="match status" value="1"/>
</dbReference>
<dbReference type="PROSITE" id="PS00061">
    <property type="entry name" value="ADH_SHORT"/>
    <property type="match status" value="1"/>
</dbReference>
<evidence type="ECO:0000256" key="2">
    <source>
        <dbReference type="ARBA" id="ARBA00023002"/>
    </source>
</evidence>
<dbReference type="AlphaFoldDB" id="A0A1H6FHC3"/>
<dbReference type="InterPro" id="IPR002347">
    <property type="entry name" value="SDR_fam"/>
</dbReference>
<protein>
    <submittedName>
        <fullName evidence="3">Short chain dehydrogenase</fullName>
    </submittedName>
</protein>
<dbReference type="Gene3D" id="3.40.50.720">
    <property type="entry name" value="NAD(P)-binding Rossmann-like Domain"/>
    <property type="match status" value="1"/>
</dbReference>
<proteinExistence type="inferred from homology"/>
<evidence type="ECO:0000256" key="1">
    <source>
        <dbReference type="ARBA" id="ARBA00006484"/>
    </source>
</evidence>
<evidence type="ECO:0000313" key="4">
    <source>
        <dbReference type="Proteomes" id="UP000236724"/>
    </source>
</evidence>
<evidence type="ECO:0000313" key="3">
    <source>
        <dbReference type="EMBL" id="SEH08831.1"/>
    </source>
</evidence>
<sequence>MVFIASKNVPGPGAAAYSVAKAGMTQLARIAALEMGTDGIRVNILHPNAVFDTAIWTDDILASRAEHYGLSV</sequence>
<dbReference type="Proteomes" id="UP000236724">
    <property type="component" value="Unassembled WGS sequence"/>
</dbReference>
<dbReference type="InterPro" id="IPR036291">
    <property type="entry name" value="NAD(P)-bd_dom_sf"/>
</dbReference>
<keyword evidence="2" id="KW-0560">Oxidoreductase</keyword>
<dbReference type="InterPro" id="IPR020904">
    <property type="entry name" value="Sc_DH/Rdtase_CS"/>
</dbReference>
<dbReference type="Pfam" id="PF13561">
    <property type="entry name" value="adh_short_C2"/>
    <property type="match status" value="1"/>
</dbReference>
<comment type="similarity">
    <text evidence="1">Belongs to the short-chain dehydrogenases/reductases (SDR) family.</text>
</comment>
<dbReference type="GO" id="GO:0016491">
    <property type="term" value="F:oxidoreductase activity"/>
    <property type="evidence" value="ECO:0007669"/>
    <property type="project" value="UniProtKB-KW"/>
</dbReference>
<dbReference type="SUPFAM" id="SSF51735">
    <property type="entry name" value="NAD(P)-binding Rossmann-fold domains"/>
    <property type="match status" value="1"/>
</dbReference>
<name>A0A1H6FHC3_9GAMM</name>
<dbReference type="EMBL" id="FMSV02000556">
    <property type="protein sequence ID" value="SEH08831.1"/>
    <property type="molecule type" value="Genomic_DNA"/>
</dbReference>
<organism evidence="3 4">
    <name type="scientific">Candidatus Venteria ishoeyi</name>
    <dbReference type="NCBI Taxonomy" id="1899563"/>
    <lineage>
        <taxon>Bacteria</taxon>
        <taxon>Pseudomonadati</taxon>
        <taxon>Pseudomonadota</taxon>
        <taxon>Gammaproteobacteria</taxon>
        <taxon>Thiotrichales</taxon>
        <taxon>Thiotrichaceae</taxon>
        <taxon>Venteria</taxon>
    </lineage>
</organism>
<gene>
    <name evidence="3" type="ORF">MBHS_04724</name>
</gene>
<keyword evidence="4" id="KW-1185">Reference proteome</keyword>
<reference evidence="3 4" key="1">
    <citation type="submission" date="2016-10" db="EMBL/GenBank/DDBJ databases">
        <authorList>
            <person name="de Groot N.N."/>
        </authorList>
    </citation>
    <scope>NUCLEOTIDE SEQUENCE [LARGE SCALE GENOMIC DNA]</scope>
    <source>
        <strain evidence="3">MBHS1</strain>
    </source>
</reference>
<dbReference type="PRINTS" id="PR00081">
    <property type="entry name" value="GDHRDH"/>
</dbReference>
<dbReference type="PANTHER" id="PTHR24321:SF14">
    <property type="entry name" value="SHORT-CHAIN TYPE DEHYDROGENASE_REDUCTASE BLR2146-RELATED"/>
    <property type="match status" value="1"/>
</dbReference>
<accession>A0A1H6FHC3</accession>